<gene>
    <name evidence="1" type="ORF">F4693_000647</name>
</gene>
<dbReference type="AlphaFoldDB" id="A0A7X0JB93"/>
<dbReference type="InterPro" id="IPR036291">
    <property type="entry name" value="NAD(P)-bd_dom_sf"/>
</dbReference>
<evidence type="ECO:0000313" key="1">
    <source>
        <dbReference type="EMBL" id="MBB6503692.1"/>
    </source>
</evidence>
<comment type="caution">
    <text evidence="1">The sequence shown here is derived from an EMBL/GenBank/DDBJ whole genome shotgun (WGS) entry which is preliminary data.</text>
</comment>
<dbReference type="Proteomes" id="UP000522313">
    <property type="component" value="Unassembled WGS sequence"/>
</dbReference>
<accession>A0A7X0JB93</accession>
<sequence length="93" mass="9968">MILNHDVYRMPIGGKGVAMVDARDIAEVAAIELIRRDRAETALPIETINVVGPDTLTGEAVAAIWSEVLGRPIAYGDDDPGGFEANMATFMPK</sequence>
<dbReference type="Gene3D" id="3.40.50.720">
    <property type="entry name" value="NAD(P)-binding Rossmann-like Domain"/>
    <property type="match status" value="1"/>
</dbReference>
<organism evidence="1 2">
    <name type="scientific">Sphingomonas endophytica</name>
    <dbReference type="NCBI Taxonomy" id="869719"/>
    <lineage>
        <taxon>Bacteria</taxon>
        <taxon>Pseudomonadati</taxon>
        <taxon>Pseudomonadota</taxon>
        <taxon>Alphaproteobacteria</taxon>
        <taxon>Sphingomonadales</taxon>
        <taxon>Sphingomonadaceae</taxon>
        <taxon>Sphingomonas</taxon>
    </lineage>
</organism>
<name>A0A7X0JB93_9SPHN</name>
<protein>
    <submittedName>
        <fullName evidence="1">Uncharacterized protein YbjT (DUF2867 family)</fullName>
    </submittedName>
</protein>
<dbReference type="RefSeq" id="WP_260396429.1">
    <property type="nucleotide sequence ID" value="NZ_JACHBT010000003.1"/>
</dbReference>
<evidence type="ECO:0000313" key="2">
    <source>
        <dbReference type="Proteomes" id="UP000522313"/>
    </source>
</evidence>
<reference evidence="1 2" key="1">
    <citation type="submission" date="2020-08" db="EMBL/GenBank/DDBJ databases">
        <title>The Agave Microbiome: Exploring the role of microbial communities in plant adaptations to desert environments.</title>
        <authorList>
            <person name="Partida-Martinez L.P."/>
        </authorList>
    </citation>
    <scope>NUCLEOTIDE SEQUENCE [LARGE SCALE GENOMIC DNA]</scope>
    <source>
        <strain evidence="1 2">AS3.13</strain>
    </source>
</reference>
<reference evidence="1 2" key="2">
    <citation type="submission" date="2020-08" db="EMBL/GenBank/DDBJ databases">
        <authorList>
            <person name="Partida-Martinez L."/>
            <person name="Huntemann M."/>
            <person name="Clum A."/>
            <person name="Wang J."/>
            <person name="Palaniappan K."/>
            <person name="Ritter S."/>
            <person name="Chen I.-M."/>
            <person name="Stamatis D."/>
            <person name="Reddy T."/>
            <person name="O'Malley R."/>
            <person name="Daum C."/>
            <person name="Shapiro N."/>
            <person name="Ivanova N."/>
            <person name="Kyrpides N."/>
            <person name="Woyke T."/>
        </authorList>
    </citation>
    <scope>NUCLEOTIDE SEQUENCE [LARGE SCALE GENOMIC DNA]</scope>
    <source>
        <strain evidence="1 2">AS3.13</strain>
    </source>
</reference>
<dbReference type="EMBL" id="JACHBT010000003">
    <property type="protein sequence ID" value="MBB6503692.1"/>
    <property type="molecule type" value="Genomic_DNA"/>
</dbReference>
<dbReference type="SUPFAM" id="SSF51735">
    <property type="entry name" value="NAD(P)-binding Rossmann-fold domains"/>
    <property type="match status" value="1"/>
</dbReference>
<proteinExistence type="predicted"/>